<keyword evidence="2" id="KW-1185">Reference proteome</keyword>
<comment type="caution">
    <text evidence="1">The sequence shown here is derived from an EMBL/GenBank/DDBJ whole genome shotgun (WGS) entry which is preliminary data.</text>
</comment>
<sequence length="225" mass="23587">MGSLFTIIAPAVVAVLTAAGAVIGLQFRDVDAYERRRGIWQWLLVLLAAAATMGAVGSASGVDSGDLREAIIMAVVGVAAVILAHVMWRRRVPDAEPRNIAIATAAAACAVLVIVGATALTYTGNKGCREAQLLVDYTRASSGAIMPSFEANQGPTVGDYEKWSKLIGEAADQVTDGAIAPHAHKMGELASQITDAVRNKDKATHAILGAQYSDEFNAIVAKCRR</sequence>
<gene>
    <name evidence="1" type="ORF">EJD98_15800</name>
</gene>
<evidence type="ECO:0000313" key="2">
    <source>
        <dbReference type="Proteomes" id="UP000297792"/>
    </source>
</evidence>
<dbReference type="RefSeq" id="WP_135360448.1">
    <property type="nucleotide sequence ID" value="NZ_JBLVUT010000001.1"/>
</dbReference>
<proteinExistence type="predicted"/>
<dbReference type="EMBL" id="RWKA01000008">
    <property type="protein sequence ID" value="TGB41389.1"/>
    <property type="molecule type" value="Genomic_DNA"/>
</dbReference>
<dbReference type="Proteomes" id="UP000297792">
    <property type="component" value="Unassembled WGS sequence"/>
</dbReference>
<dbReference type="AlphaFoldDB" id="A0A4Z0HUI9"/>
<organism evidence="1 2">
    <name type="scientific">Mycolicibacterium peregrinum</name>
    <name type="common">Mycobacterium peregrinum</name>
    <dbReference type="NCBI Taxonomy" id="43304"/>
    <lineage>
        <taxon>Bacteria</taxon>
        <taxon>Bacillati</taxon>
        <taxon>Actinomycetota</taxon>
        <taxon>Actinomycetes</taxon>
        <taxon>Mycobacteriales</taxon>
        <taxon>Mycobacteriaceae</taxon>
        <taxon>Mycolicibacterium</taxon>
    </lineage>
</organism>
<name>A0A4Z0HUI9_MYCPR</name>
<reference evidence="1 2" key="1">
    <citation type="submission" date="2018-12" db="EMBL/GenBank/DDBJ databases">
        <title>Draft genome sequences of Mycolicibacterium peregrinum isolated from a pig with lymphadenitis and from soil on the same Japanese pig farm.</title>
        <authorList>
            <person name="Komatsu T."/>
            <person name="Ohya K."/>
            <person name="Sawai K."/>
            <person name="Odoi J.O."/>
            <person name="Otsu K."/>
            <person name="Ota A."/>
            <person name="Ito T."/>
            <person name="Kawai M."/>
            <person name="Maruyama F."/>
        </authorList>
    </citation>
    <scope>NUCLEOTIDE SEQUENCE [LARGE SCALE GENOMIC DNA]</scope>
    <source>
        <strain evidence="1 2">138</strain>
    </source>
</reference>
<evidence type="ECO:0000313" key="1">
    <source>
        <dbReference type="EMBL" id="TGB41389.1"/>
    </source>
</evidence>
<accession>A0A4Z0HUI9</accession>
<protein>
    <submittedName>
        <fullName evidence="1">Uncharacterized protein</fullName>
    </submittedName>
</protein>